<feature type="repeat" description="Solcar" evidence="13">
    <location>
        <begin position="263"/>
        <end position="360"/>
    </location>
</feature>
<keyword evidence="4" id="KW-0410">Iron transport</keyword>
<evidence type="ECO:0000256" key="7">
    <source>
        <dbReference type="ARBA" id="ARBA00023128"/>
    </source>
</evidence>
<feature type="repeat" description="Solcar" evidence="13">
    <location>
        <begin position="172"/>
        <end position="256"/>
    </location>
</feature>
<proteinExistence type="inferred from homology"/>
<evidence type="ECO:0000256" key="14">
    <source>
        <dbReference type="RuleBase" id="RU000488"/>
    </source>
</evidence>
<dbReference type="GO" id="GO:0048250">
    <property type="term" value="P:iron import into the mitochondrion"/>
    <property type="evidence" value="ECO:0007669"/>
    <property type="project" value="TreeGrafter"/>
</dbReference>
<comment type="subcellular location">
    <subcellularLocation>
        <location evidence="1">Mitochondrion membrane</location>
        <topology evidence="1">Multi-pass membrane protein</topology>
    </subcellularLocation>
</comment>
<dbReference type="Pfam" id="PF00153">
    <property type="entry name" value="Mito_carr"/>
    <property type="match status" value="4"/>
</dbReference>
<comment type="similarity">
    <text evidence="2 14">Belongs to the mitochondrial carrier (TC 2.A.29) family.</text>
</comment>
<evidence type="ECO:0000256" key="6">
    <source>
        <dbReference type="ARBA" id="ARBA00022989"/>
    </source>
</evidence>
<reference evidence="15 16" key="1">
    <citation type="journal article" date="2018" name="Sci. Rep.">
        <title>Comparative analysis of the Pocillopora damicornis genome highlights role of immune system in coral evolution.</title>
        <authorList>
            <person name="Cunning R."/>
            <person name="Bay R.A."/>
            <person name="Gillette P."/>
            <person name="Baker A.C."/>
            <person name="Traylor-Knowles N."/>
        </authorList>
    </citation>
    <scope>NUCLEOTIDE SEQUENCE [LARGE SCALE GENOMIC DNA]</scope>
    <source>
        <strain evidence="15">RSMAS</strain>
        <tissue evidence="15">Whole animal</tissue>
    </source>
</reference>
<evidence type="ECO:0000256" key="9">
    <source>
        <dbReference type="ARBA" id="ARBA00037061"/>
    </source>
</evidence>
<sequence length="376" mass="42712">DDTRHVTRELTKSVQYGGWNLTEYKIGFTATLRLESISFPCVMDDSEYESLPTEKVTVHLAAGAMAGVMEHCVMYPVDCVKVRSIYELRILKIKRNQIEQFTWTRMQSLRPHPNAIYRNIGDALTTMVKREGLFTPLRGMNVVAIGAGPAHALYFSTYEATKKFLNGNQDTYNPFSHGLAGICATVFHDGAMNPIEVIKQRMQMYGSPYHNVLHCIRTVFREEGFRAFYRSYTTQLSMNIPFQTLHFTVYEYARETLNPSRGYDPKTHVIAGATAGAVAAAITTPLDVAKTLLNTQEREAVCLVSKQEGHVYLNGMVTAFRSIYRLRGFSGYFQGVQARVLYQMPSCAICWSVYEFFKHFLHLTEKETTDYELTVA</sequence>
<keyword evidence="8 13" id="KW-0472">Membrane</keyword>
<evidence type="ECO:0000256" key="11">
    <source>
        <dbReference type="ARBA" id="ARBA00041873"/>
    </source>
</evidence>
<evidence type="ECO:0000256" key="10">
    <source>
        <dbReference type="ARBA" id="ARBA00040418"/>
    </source>
</evidence>
<dbReference type="Proteomes" id="UP000275408">
    <property type="component" value="Unassembled WGS sequence"/>
</dbReference>
<keyword evidence="16" id="KW-1185">Reference proteome</keyword>
<keyword evidence="7" id="KW-0496">Mitochondrion</keyword>
<evidence type="ECO:0000256" key="8">
    <source>
        <dbReference type="ARBA" id="ARBA00023136"/>
    </source>
</evidence>
<evidence type="ECO:0000256" key="3">
    <source>
        <dbReference type="ARBA" id="ARBA00022448"/>
    </source>
</evidence>
<dbReference type="OrthoDB" id="43906at2759"/>
<dbReference type="FunFam" id="1.50.40.10:FF:000027">
    <property type="entry name" value="mitoferrin-2 isoform X1"/>
    <property type="match status" value="1"/>
</dbReference>
<dbReference type="PANTHER" id="PTHR45758">
    <property type="entry name" value="MITOFERRIN-1-RELATED"/>
    <property type="match status" value="1"/>
</dbReference>
<evidence type="ECO:0000256" key="2">
    <source>
        <dbReference type="ARBA" id="ARBA00006375"/>
    </source>
</evidence>
<evidence type="ECO:0000256" key="12">
    <source>
        <dbReference type="ARBA" id="ARBA00041894"/>
    </source>
</evidence>
<evidence type="ECO:0000313" key="16">
    <source>
        <dbReference type="Proteomes" id="UP000275408"/>
    </source>
</evidence>
<keyword evidence="4" id="KW-0408">Iron</keyword>
<dbReference type="STRING" id="46731.A0A3M6UWL2"/>
<dbReference type="PANTHER" id="PTHR45758:SF4">
    <property type="entry name" value="MITOFERRIN-1"/>
    <property type="match status" value="1"/>
</dbReference>
<feature type="non-terminal residue" evidence="15">
    <location>
        <position position="1"/>
    </location>
</feature>
<name>A0A3M6UWL2_POCDA</name>
<keyword evidence="4" id="KW-0406">Ion transport</keyword>
<dbReference type="PROSITE" id="PS50920">
    <property type="entry name" value="SOLCAR"/>
    <property type="match status" value="3"/>
</dbReference>
<accession>A0A3M6UWL2</accession>
<organism evidence="15 16">
    <name type="scientific">Pocillopora damicornis</name>
    <name type="common">Cauliflower coral</name>
    <name type="synonym">Millepora damicornis</name>
    <dbReference type="NCBI Taxonomy" id="46731"/>
    <lineage>
        <taxon>Eukaryota</taxon>
        <taxon>Metazoa</taxon>
        <taxon>Cnidaria</taxon>
        <taxon>Anthozoa</taxon>
        <taxon>Hexacorallia</taxon>
        <taxon>Scleractinia</taxon>
        <taxon>Astrocoeniina</taxon>
        <taxon>Pocilloporidae</taxon>
        <taxon>Pocillopora</taxon>
    </lineage>
</organism>
<protein>
    <recommendedName>
        <fullName evidence="10">Mitoferrin-1</fullName>
    </recommendedName>
    <alternativeName>
        <fullName evidence="11">Mitochondrial iron transporter 1</fullName>
    </alternativeName>
    <alternativeName>
        <fullName evidence="12">Solute carrier family 25 member 37</fullName>
    </alternativeName>
</protein>
<keyword evidence="3 14" id="KW-0813">Transport</keyword>
<evidence type="ECO:0000256" key="1">
    <source>
        <dbReference type="ARBA" id="ARBA00004225"/>
    </source>
</evidence>
<keyword evidence="6" id="KW-1133">Transmembrane helix</keyword>
<dbReference type="InterPro" id="IPR023395">
    <property type="entry name" value="MCP_dom_sf"/>
</dbReference>
<comment type="caution">
    <text evidence="15">The sequence shown here is derived from an EMBL/GenBank/DDBJ whole genome shotgun (WGS) entry which is preliminary data.</text>
</comment>
<dbReference type="EMBL" id="RCHS01000623">
    <property type="protein sequence ID" value="RMX57728.1"/>
    <property type="molecule type" value="Genomic_DNA"/>
</dbReference>
<dbReference type="AlphaFoldDB" id="A0A3M6UWL2"/>
<evidence type="ECO:0000313" key="15">
    <source>
        <dbReference type="EMBL" id="RMX57728.1"/>
    </source>
</evidence>
<dbReference type="Gene3D" id="1.50.40.10">
    <property type="entry name" value="Mitochondrial carrier domain"/>
    <property type="match status" value="1"/>
</dbReference>
<gene>
    <name evidence="15" type="ORF">pdam_00004999</name>
</gene>
<dbReference type="GO" id="GO:0015093">
    <property type="term" value="F:ferrous iron transmembrane transporter activity"/>
    <property type="evidence" value="ECO:0007669"/>
    <property type="project" value="TreeGrafter"/>
</dbReference>
<dbReference type="SUPFAM" id="SSF103506">
    <property type="entry name" value="Mitochondrial carrier"/>
    <property type="match status" value="1"/>
</dbReference>
<evidence type="ECO:0000256" key="13">
    <source>
        <dbReference type="PROSITE-ProRule" id="PRU00282"/>
    </source>
</evidence>
<evidence type="ECO:0000256" key="4">
    <source>
        <dbReference type="ARBA" id="ARBA00022496"/>
    </source>
</evidence>
<comment type="function">
    <text evidence="9">Mitochondrial iron transporter that specifically mediates iron uptake in developing erythroid cells, thereby playing an essential role in heme biosynthesis.</text>
</comment>
<evidence type="ECO:0000256" key="5">
    <source>
        <dbReference type="ARBA" id="ARBA00022692"/>
    </source>
</evidence>
<feature type="repeat" description="Solcar" evidence="13">
    <location>
        <begin position="54"/>
        <end position="164"/>
    </location>
</feature>
<keyword evidence="5 13" id="KW-0812">Transmembrane</keyword>
<dbReference type="InterPro" id="IPR018108">
    <property type="entry name" value="MCP_transmembrane"/>
</dbReference>
<dbReference type="GO" id="GO:0031966">
    <property type="term" value="C:mitochondrial membrane"/>
    <property type="evidence" value="ECO:0007669"/>
    <property type="project" value="UniProtKB-SubCell"/>
</dbReference>